<sequence>MIQQFVEPPLAAVTLRSCFLSDFQSFKLLRRMFCSLSFIWLVQLTEVCRHLLLYSSLKFAQQHFCLFEVFNWAIDAPFSFLFNSVIDFILCCFVSQFSLGFSCQSRIL</sequence>
<gene>
    <name evidence="1" type="ORF">XENORESO_013415</name>
</gene>
<accession>A0ABV0WMX2</accession>
<protein>
    <submittedName>
        <fullName evidence="1">Uncharacterized protein</fullName>
    </submittedName>
</protein>
<evidence type="ECO:0000313" key="2">
    <source>
        <dbReference type="Proteomes" id="UP001444071"/>
    </source>
</evidence>
<dbReference type="Proteomes" id="UP001444071">
    <property type="component" value="Unassembled WGS sequence"/>
</dbReference>
<name>A0ABV0WMX2_9TELE</name>
<keyword evidence="2" id="KW-1185">Reference proteome</keyword>
<evidence type="ECO:0000313" key="1">
    <source>
        <dbReference type="EMBL" id="MEQ2269991.1"/>
    </source>
</evidence>
<reference evidence="1 2" key="1">
    <citation type="submission" date="2021-06" db="EMBL/GenBank/DDBJ databases">
        <authorList>
            <person name="Palmer J.M."/>
        </authorList>
    </citation>
    <scope>NUCLEOTIDE SEQUENCE [LARGE SCALE GENOMIC DNA]</scope>
    <source>
        <strain evidence="1 2">XR_2019</strain>
        <tissue evidence="1">Muscle</tissue>
    </source>
</reference>
<dbReference type="EMBL" id="JAHRIM010054238">
    <property type="protein sequence ID" value="MEQ2269991.1"/>
    <property type="molecule type" value="Genomic_DNA"/>
</dbReference>
<organism evidence="1 2">
    <name type="scientific">Xenotaenia resolanae</name>
    <dbReference type="NCBI Taxonomy" id="208358"/>
    <lineage>
        <taxon>Eukaryota</taxon>
        <taxon>Metazoa</taxon>
        <taxon>Chordata</taxon>
        <taxon>Craniata</taxon>
        <taxon>Vertebrata</taxon>
        <taxon>Euteleostomi</taxon>
        <taxon>Actinopterygii</taxon>
        <taxon>Neopterygii</taxon>
        <taxon>Teleostei</taxon>
        <taxon>Neoteleostei</taxon>
        <taxon>Acanthomorphata</taxon>
        <taxon>Ovalentaria</taxon>
        <taxon>Atherinomorphae</taxon>
        <taxon>Cyprinodontiformes</taxon>
        <taxon>Goodeidae</taxon>
        <taxon>Xenotaenia</taxon>
    </lineage>
</organism>
<comment type="caution">
    <text evidence="1">The sequence shown here is derived from an EMBL/GenBank/DDBJ whole genome shotgun (WGS) entry which is preliminary data.</text>
</comment>
<proteinExistence type="predicted"/>